<evidence type="ECO:0000313" key="1">
    <source>
        <dbReference type="EMBL" id="KAK7083545.1"/>
    </source>
</evidence>
<name>A0AAN9AEJ9_HALRR</name>
<gene>
    <name evidence="1" type="ORF">SK128_024279</name>
</gene>
<dbReference type="AlphaFoldDB" id="A0AAN9AEJ9"/>
<reference evidence="1 2" key="1">
    <citation type="submission" date="2023-11" db="EMBL/GenBank/DDBJ databases">
        <title>Halocaridina rubra genome assembly.</title>
        <authorList>
            <person name="Smith C."/>
        </authorList>
    </citation>
    <scope>NUCLEOTIDE SEQUENCE [LARGE SCALE GENOMIC DNA]</scope>
    <source>
        <strain evidence="1">EP-1</strain>
        <tissue evidence="1">Whole</tissue>
    </source>
</reference>
<sequence>NLGSQLVAGAVIITFSSDPDIQLYFQENNIRPLKFEQFYKGCSQLGSFVEVYVKMTKKLIYGAIGIMF</sequence>
<proteinExistence type="predicted"/>
<protein>
    <submittedName>
        <fullName evidence="1">Uncharacterized protein</fullName>
    </submittedName>
</protein>
<evidence type="ECO:0000313" key="2">
    <source>
        <dbReference type="Proteomes" id="UP001381693"/>
    </source>
</evidence>
<comment type="caution">
    <text evidence="1">The sequence shown here is derived from an EMBL/GenBank/DDBJ whole genome shotgun (WGS) entry which is preliminary data.</text>
</comment>
<organism evidence="1 2">
    <name type="scientific">Halocaridina rubra</name>
    <name type="common">Hawaiian red shrimp</name>
    <dbReference type="NCBI Taxonomy" id="373956"/>
    <lineage>
        <taxon>Eukaryota</taxon>
        <taxon>Metazoa</taxon>
        <taxon>Ecdysozoa</taxon>
        <taxon>Arthropoda</taxon>
        <taxon>Crustacea</taxon>
        <taxon>Multicrustacea</taxon>
        <taxon>Malacostraca</taxon>
        <taxon>Eumalacostraca</taxon>
        <taxon>Eucarida</taxon>
        <taxon>Decapoda</taxon>
        <taxon>Pleocyemata</taxon>
        <taxon>Caridea</taxon>
        <taxon>Atyoidea</taxon>
        <taxon>Atyidae</taxon>
        <taxon>Halocaridina</taxon>
    </lineage>
</organism>
<dbReference type="Proteomes" id="UP001381693">
    <property type="component" value="Unassembled WGS sequence"/>
</dbReference>
<feature type="non-terminal residue" evidence="1">
    <location>
        <position position="1"/>
    </location>
</feature>
<dbReference type="EMBL" id="JAXCGZ010002838">
    <property type="protein sequence ID" value="KAK7083545.1"/>
    <property type="molecule type" value="Genomic_DNA"/>
</dbReference>
<accession>A0AAN9AEJ9</accession>
<keyword evidence="2" id="KW-1185">Reference proteome</keyword>